<evidence type="ECO:0000313" key="3">
    <source>
        <dbReference type="Proteomes" id="UP000541033"/>
    </source>
</evidence>
<sequence>MLLAIDTSLGTSVGVVSADGRPCDAVSTDPLRHAEVIGTLIAEALAQANAVPADITEVICGVGPGPFTGLRVGIAAAHAFAAGRAIPVRSFVSHDAIALEEYDTASAEDVVVVTDARRREVYWSRYSPVPSPDEGLQWRRISGPTVSKADDLPAGIRVIDGNSTGLRASSLIELAERMRAADIEPESGEALYLRSPDVTPSNGLKRVTN</sequence>
<accession>A0A7X5TU35</accession>
<dbReference type="RefSeq" id="WP_167150573.1">
    <property type="nucleotide sequence ID" value="NZ_JAAMOX010000002.1"/>
</dbReference>
<proteinExistence type="predicted"/>
<dbReference type="InterPro" id="IPR043129">
    <property type="entry name" value="ATPase_NBD"/>
</dbReference>
<dbReference type="Proteomes" id="UP000541033">
    <property type="component" value="Unassembled WGS sequence"/>
</dbReference>
<dbReference type="EMBL" id="JAAMOX010000002">
    <property type="protein sequence ID" value="NIH54159.1"/>
    <property type="molecule type" value="Genomic_DNA"/>
</dbReference>
<gene>
    <name evidence="2" type="ORF">FHX76_002055</name>
</gene>
<dbReference type="InterPro" id="IPR000905">
    <property type="entry name" value="Gcp-like_dom"/>
</dbReference>
<name>A0A7X5TU35_9MICO</name>
<dbReference type="AlphaFoldDB" id="A0A7X5TU35"/>
<comment type="caution">
    <text evidence="2">The sequence shown here is derived from an EMBL/GenBank/DDBJ whole genome shotgun (WGS) entry which is preliminary data.</text>
</comment>
<organism evidence="2 3">
    <name type="scientific">Lysinibacter cavernae</name>
    <dbReference type="NCBI Taxonomy" id="1640652"/>
    <lineage>
        <taxon>Bacteria</taxon>
        <taxon>Bacillati</taxon>
        <taxon>Actinomycetota</taxon>
        <taxon>Actinomycetes</taxon>
        <taxon>Micrococcales</taxon>
        <taxon>Microbacteriaceae</taxon>
        <taxon>Lysinibacter</taxon>
    </lineage>
</organism>
<dbReference type="GO" id="GO:0002949">
    <property type="term" value="P:tRNA threonylcarbamoyladenosine modification"/>
    <property type="evidence" value="ECO:0007669"/>
    <property type="project" value="InterPro"/>
</dbReference>
<evidence type="ECO:0000259" key="1">
    <source>
        <dbReference type="Pfam" id="PF00814"/>
    </source>
</evidence>
<dbReference type="SUPFAM" id="SSF53067">
    <property type="entry name" value="Actin-like ATPase domain"/>
    <property type="match status" value="2"/>
</dbReference>
<evidence type="ECO:0000313" key="2">
    <source>
        <dbReference type="EMBL" id="NIH54159.1"/>
    </source>
</evidence>
<dbReference type="Gene3D" id="3.30.420.40">
    <property type="match status" value="2"/>
</dbReference>
<feature type="domain" description="Gcp-like" evidence="1">
    <location>
        <begin position="32"/>
        <end position="126"/>
    </location>
</feature>
<reference evidence="2 3" key="1">
    <citation type="submission" date="2020-02" db="EMBL/GenBank/DDBJ databases">
        <title>Sequencing the genomes of 1000 actinobacteria strains.</title>
        <authorList>
            <person name="Klenk H.-P."/>
        </authorList>
    </citation>
    <scope>NUCLEOTIDE SEQUENCE [LARGE SCALE GENOMIC DNA]</scope>
    <source>
        <strain evidence="2 3">DSM 27960</strain>
    </source>
</reference>
<dbReference type="NCBIfam" id="TIGR03725">
    <property type="entry name" value="T6A_YeaZ"/>
    <property type="match status" value="1"/>
</dbReference>
<dbReference type="Pfam" id="PF00814">
    <property type="entry name" value="TsaD"/>
    <property type="match status" value="1"/>
</dbReference>
<dbReference type="InterPro" id="IPR022496">
    <property type="entry name" value="T6A_TsaB"/>
</dbReference>
<keyword evidence="3" id="KW-1185">Reference proteome</keyword>
<protein>
    <submittedName>
        <fullName evidence="2">tRNA threonylcarbamoyl adenosine modification protein YeaZ</fullName>
    </submittedName>
</protein>